<name>A0ABD1M2J7_9FABA</name>
<organism evidence="1 2">
    <name type="scientific">Flemingia macrophylla</name>
    <dbReference type="NCBI Taxonomy" id="520843"/>
    <lineage>
        <taxon>Eukaryota</taxon>
        <taxon>Viridiplantae</taxon>
        <taxon>Streptophyta</taxon>
        <taxon>Embryophyta</taxon>
        <taxon>Tracheophyta</taxon>
        <taxon>Spermatophyta</taxon>
        <taxon>Magnoliopsida</taxon>
        <taxon>eudicotyledons</taxon>
        <taxon>Gunneridae</taxon>
        <taxon>Pentapetalae</taxon>
        <taxon>rosids</taxon>
        <taxon>fabids</taxon>
        <taxon>Fabales</taxon>
        <taxon>Fabaceae</taxon>
        <taxon>Papilionoideae</taxon>
        <taxon>50 kb inversion clade</taxon>
        <taxon>NPAAA clade</taxon>
        <taxon>indigoferoid/millettioid clade</taxon>
        <taxon>Phaseoleae</taxon>
        <taxon>Flemingia</taxon>
    </lineage>
</organism>
<accession>A0ABD1M2J7</accession>
<reference evidence="1 2" key="1">
    <citation type="submission" date="2024-08" db="EMBL/GenBank/DDBJ databases">
        <title>Insights into the chromosomal genome structure of Flemingia macrophylla.</title>
        <authorList>
            <person name="Ding Y."/>
            <person name="Zhao Y."/>
            <person name="Bi W."/>
            <person name="Wu M."/>
            <person name="Zhao G."/>
            <person name="Gong Y."/>
            <person name="Li W."/>
            <person name="Zhang P."/>
        </authorList>
    </citation>
    <scope>NUCLEOTIDE SEQUENCE [LARGE SCALE GENOMIC DNA]</scope>
    <source>
        <strain evidence="1">DYQJB</strain>
        <tissue evidence="1">Leaf</tissue>
    </source>
</reference>
<dbReference type="AlphaFoldDB" id="A0ABD1M2J7"/>
<proteinExistence type="predicted"/>
<dbReference type="EMBL" id="JBGMDY010000006">
    <property type="protein sequence ID" value="KAL2329852.1"/>
    <property type="molecule type" value="Genomic_DNA"/>
</dbReference>
<protein>
    <submittedName>
        <fullName evidence="1">Uncharacterized protein</fullName>
    </submittedName>
</protein>
<evidence type="ECO:0000313" key="1">
    <source>
        <dbReference type="EMBL" id="KAL2329852.1"/>
    </source>
</evidence>
<gene>
    <name evidence="1" type="ORF">Fmac_017433</name>
</gene>
<comment type="caution">
    <text evidence="1">The sequence shown here is derived from an EMBL/GenBank/DDBJ whole genome shotgun (WGS) entry which is preliminary data.</text>
</comment>
<dbReference type="Proteomes" id="UP001603857">
    <property type="component" value="Unassembled WGS sequence"/>
</dbReference>
<sequence length="58" mass="6688">MVSTKFLDSATEPPPTKLWFLPSSVEGYYELQRRLNFFRGLFRSFVNAVIPLPPPLCI</sequence>
<evidence type="ECO:0000313" key="2">
    <source>
        <dbReference type="Proteomes" id="UP001603857"/>
    </source>
</evidence>
<keyword evidence="2" id="KW-1185">Reference proteome</keyword>